<reference evidence="6" key="1">
    <citation type="submission" date="2020-04" db="EMBL/GenBank/DDBJ databases">
        <title>Analysis of mating type loci in Filobasidium floriforme.</title>
        <authorList>
            <person name="Nowrousian M."/>
        </authorList>
    </citation>
    <scope>NUCLEOTIDE SEQUENCE</scope>
    <source>
        <strain evidence="6">CBS 6242</strain>
    </source>
</reference>
<evidence type="ECO:0000256" key="3">
    <source>
        <dbReference type="SAM" id="MobiDB-lite"/>
    </source>
</evidence>
<evidence type="ECO:0000313" key="6">
    <source>
        <dbReference type="EMBL" id="KAG7535915.1"/>
    </source>
</evidence>
<dbReference type="EMBL" id="JABELV010000067">
    <property type="protein sequence ID" value="KAG7535915.1"/>
    <property type="molecule type" value="Genomic_DNA"/>
</dbReference>
<accession>A0A8K0NQN4</accession>
<keyword evidence="1" id="KW-0547">Nucleotide-binding</keyword>
<dbReference type="GO" id="GO:0005634">
    <property type="term" value="C:nucleus"/>
    <property type="evidence" value="ECO:0007669"/>
    <property type="project" value="TreeGrafter"/>
</dbReference>
<dbReference type="GO" id="GO:0000731">
    <property type="term" value="P:DNA synthesis involved in DNA repair"/>
    <property type="evidence" value="ECO:0007669"/>
    <property type="project" value="TreeGrafter"/>
</dbReference>
<dbReference type="FunFam" id="1.10.3710.10:FF:000004">
    <property type="entry name" value="Putative ATPase, AAA family"/>
    <property type="match status" value="1"/>
</dbReference>
<dbReference type="InterPro" id="IPR021886">
    <property type="entry name" value="MgsA_C"/>
</dbReference>
<dbReference type="CDD" id="cd18139">
    <property type="entry name" value="HLD_clamp_RarA"/>
    <property type="match status" value="1"/>
</dbReference>
<dbReference type="Proteomes" id="UP000812966">
    <property type="component" value="Unassembled WGS sequence"/>
</dbReference>
<dbReference type="Gene3D" id="1.10.8.60">
    <property type="match status" value="1"/>
</dbReference>
<evidence type="ECO:0000256" key="1">
    <source>
        <dbReference type="ARBA" id="ARBA00022741"/>
    </source>
</evidence>
<dbReference type="Gene3D" id="1.20.272.10">
    <property type="match status" value="1"/>
</dbReference>
<dbReference type="Gene3D" id="1.10.3710.10">
    <property type="entry name" value="DNA polymerase III clamp loader subunits, C-terminal domain"/>
    <property type="match status" value="1"/>
</dbReference>
<dbReference type="GO" id="GO:0017116">
    <property type="term" value="F:single-stranded DNA helicase activity"/>
    <property type="evidence" value="ECO:0007669"/>
    <property type="project" value="TreeGrafter"/>
</dbReference>
<dbReference type="InterPro" id="IPR032423">
    <property type="entry name" value="AAA_assoc_2"/>
</dbReference>
<dbReference type="InterPro" id="IPR008921">
    <property type="entry name" value="DNA_pol3_clamp-load_cplx_C"/>
</dbReference>
<keyword evidence="7" id="KW-1185">Reference proteome</keyword>
<dbReference type="FunFam" id="1.20.272.10:FF:000001">
    <property type="entry name" value="Putative AAA family ATPase"/>
    <property type="match status" value="1"/>
</dbReference>
<dbReference type="AlphaFoldDB" id="A0A8K0NQN4"/>
<dbReference type="PANTHER" id="PTHR13779:SF7">
    <property type="entry name" value="ATPASE WRNIP1"/>
    <property type="match status" value="1"/>
</dbReference>
<dbReference type="InterPro" id="IPR051314">
    <property type="entry name" value="AAA_ATPase_RarA/MGS1/WRNIP1"/>
</dbReference>
<gene>
    <name evidence="6" type="ORF">FFLO_03586</name>
</gene>
<sequence>MFTLNKLSPPELEQILKNALDSYPSPLPRIPPTLLAFLAEVSDGDARQALNSLELAMSVCLQKGRGRSRADEGNHQGEADGESETRAEAVAKAEAATKAEDEELMSAIKRGLRKGYDRTGEERYDMISALHKSIRGSDGSAALYWLARMLEGGEDPLYIARRLVVVASEDVGLADPHGLPLAMATHQACQMIGMPECRLNLAHCVAYLGEAEKSTRAYQAYGKAVALADETPLPDVPLQIRNAPTNLMKTLGYGKHYSYNPDYKHPVHNEYLPAELQDRSTFGSDSLLQTEEQYRKGKDKTWDESKLLDWEWKQNKGKDWEGRRGGAG</sequence>
<organism evidence="6 7">
    <name type="scientific">Filobasidium floriforme</name>
    <dbReference type="NCBI Taxonomy" id="5210"/>
    <lineage>
        <taxon>Eukaryota</taxon>
        <taxon>Fungi</taxon>
        <taxon>Dikarya</taxon>
        <taxon>Basidiomycota</taxon>
        <taxon>Agaricomycotina</taxon>
        <taxon>Tremellomycetes</taxon>
        <taxon>Filobasidiales</taxon>
        <taxon>Filobasidiaceae</taxon>
        <taxon>Filobasidium</taxon>
    </lineage>
</organism>
<keyword evidence="2" id="KW-0067">ATP-binding</keyword>
<evidence type="ECO:0000313" key="7">
    <source>
        <dbReference type="Proteomes" id="UP000812966"/>
    </source>
</evidence>
<dbReference type="GO" id="GO:0006261">
    <property type="term" value="P:DNA-templated DNA replication"/>
    <property type="evidence" value="ECO:0007669"/>
    <property type="project" value="TreeGrafter"/>
</dbReference>
<dbReference type="GO" id="GO:0003677">
    <property type="term" value="F:DNA binding"/>
    <property type="evidence" value="ECO:0007669"/>
    <property type="project" value="InterPro"/>
</dbReference>
<dbReference type="Pfam" id="PF16193">
    <property type="entry name" value="AAA_assoc_2"/>
    <property type="match status" value="1"/>
</dbReference>
<feature type="region of interest" description="Disordered" evidence="3">
    <location>
        <begin position="64"/>
        <end position="86"/>
    </location>
</feature>
<dbReference type="GO" id="GO:0008047">
    <property type="term" value="F:enzyme activator activity"/>
    <property type="evidence" value="ECO:0007669"/>
    <property type="project" value="TreeGrafter"/>
</dbReference>
<dbReference type="Pfam" id="PF12002">
    <property type="entry name" value="MgsA_C"/>
    <property type="match status" value="1"/>
</dbReference>
<evidence type="ECO:0000256" key="2">
    <source>
        <dbReference type="ARBA" id="ARBA00022840"/>
    </source>
</evidence>
<comment type="caution">
    <text evidence="6">The sequence shown here is derived from an EMBL/GenBank/DDBJ whole genome shotgun (WGS) entry which is preliminary data.</text>
</comment>
<feature type="domain" description="MgsA AAA+ ATPase C-terminal" evidence="4">
    <location>
        <begin position="136"/>
        <end position="296"/>
    </location>
</feature>
<evidence type="ECO:0000259" key="5">
    <source>
        <dbReference type="Pfam" id="PF16193"/>
    </source>
</evidence>
<evidence type="ECO:0000259" key="4">
    <source>
        <dbReference type="Pfam" id="PF12002"/>
    </source>
</evidence>
<protein>
    <submittedName>
        <fullName evidence="6">Uncharacterized protein</fullName>
    </submittedName>
</protein>
<dbReference type="PANTHER" id="PTHR13779">
    <property type="entry name" value="WERNER HELICASE-INTERACTING PROTEIN 1 FAMILY MEMBER"/>
    <property type="match status" value="1"/>
</dbReference>
<proteinExistence type="predicted"/>
<feature type="compositionally biased region" description="Basic and acidic residues" evidence="3">
    <location>
        <begin position="68"/>
        <end position="86"/>
    </location>
</feature>
<dbReference type="GO" id="GO:0005524">
    <property type="term" value="F:ATP binding"/>
    <property type="evidence" value="ECO:0007669"/>
    <property type="project" value="UniProtKB-KW"/>
</dbReference>
<name>A0A8K0NQN4_9TREE</name>
<feature type="domain" description="AAA C-terminal" evidence="5">
    <location>
        <begin position="30"/>
        <end position="135"/>
    </location>
</feature>
<dbReference type="SUPFAM" id="SSF48019">
    <property type="entry name" value="post-AAA+ oligomerization domain-like"/>
    <property type="match status" value="1"/>
</dbReference>